<proteinExistence type="predicted"/>
<evidence type="ECO:0000256" key="1">
    <source>
        <dbReference type="SAM" id="MobiDB-lite"/>
    </source>
</evidence>
<evidence type="ECO:0008006" key="5">
    <source>
        <dbReference type="Google" id="ProtNLM"/>
    </source>
</evidence>
<dbReference type="EMBL" id="JACXWD010000068">
    <property type="protein sequence ID" value="MBD3869215.1"/>
    <property type="molecule type" value="Genomic_DNA"/>
</dbReference>
<evidence type="ECO:0000313" key="3">
    <source>
        <dbReference type="EMBL" id="MBD3869215.1"/>
    </source>
</evidence>
<dbReference type="Proteomes" id="UP000648239">
    <property type="component" value="Unassembled WGS sequence"/>
</dbReference>
<keyword evidence="2" id="KW-0732">Signal</keyword>
<accession>A0A8J6Y8I9</accession>
<dbReference type="AlphaFoldDB" id="A0A8J6Y8I9"/>
<protein>
    <recommendedName>
        <fullName evidence="5">Lipoprotein</fullName>
    </recommendedName>
</protein>
<evidence type="ECO:0000313" key="4">
    <source>
        <dbReference type="Proteomes" id="UP000648239"/>
    </source>
</evidence>
<reference evidence="3 4" key="1">
    <citation type="submission" date="2020-08" db="EMBL/GenBank/DDBJ databases">
        <title>Acidobacteriota in marine sediments use diverse sulfur dissimilation pathways.</title>
        <authorList>
            <person name="Wasmund K."/>
        </authorList>
    </citation>
    <scope>NUCLEOTIDE SEQUENCE [LARGE SCALE GENOMIC DNA]</scope>
    <source>
        <strain evidence="3">MAG AM4</strain>
    </source>
</reference>
<feature type="signal peptide" evidence="2">
    <location>
        <begin position="1"/>
        <end position="19"/>
    </location>
</feature>
<feature type="chain" id="PRO_5035233738" description="Lipoprotein" evidence="2">
    <location>
        <begin position="20"/>
        <end position="213"/>
    </location>
</feature>
<evidence type="ECO:0000256" key="2">
    <source>
        <dbReference type="SAM" id="SignalP"/>
    </source>
</evidence>
<organism evidence="3 4">
    <name type="scientific">Candidatus Polarisedimenticola svalbardensis</name>
    <dbReference type="NCBI Taxonomy" id="2886004"/>
    <lineage>
        <taxon>Bacteria</taxon>
        <taxon>Pseudomonadati</taxon>
        <taxon>Acidobacteriota</taxon>
        <taxon>Candidatus Polarisedimenticolia</taxon>
        <taxon>Candidatus Polarisedimenticolales</taxon>
        <taxon>Candidatus Polarisedimenticolaceae</taxon>
        <taxon>Candidatus Polarisedimenticola</taxon>
    </lineage>
</organism>
<sequence>MKKILTILFLALAMVIAPGCGDSDQTEFVPAPAGDARLAPIPSGAQPPAGIDLQPPPPGSGTGASGMIWDIPGAWTEEQPSSGVRRAQYHVPGSAGDAECVVFYFGPGQGGDPLSNAQRWAGQFSQPDGSSTLSAMKTEQRSFAGYNGLWVEVTGTYKNVMVSGDEFPDSELLGAIVQGADANWFFKVTGPRTTVEENRSLFEGMLGSLRVSI</sequence>
<feature type="region of interest" description="Disordered" evidence="1">
    <location>
        <begin position="33"/>
        <end position="69"/>
    </location>
</feature>
<comment type="caution">
    <text evidence="3">The sequence shown here is derived from an EMBL/GenBank/DDBJ whole genome shotgun (WGS) entry which is preliminary data.</text>
</comment>
<gene>
    <name evidence="3" type="ORF">IFK94_13930</name>
</gene>
<name>A0A8J6Y8I9_9BACT</name>